<dbReference type="EMBL" id="FNIZ01000018">
    <property type="protein sequence ID" value="SDP41715.1"/>
    <property type="molecule type" value="Genomic_DNA"/>
</dbReference>
<dbReference type="SUPFAM" id="SSF50685">
    <property type="entry name" value="Barwin-like endoglucanases"/>
    <property type="match status" value="1"/>
</dbReference>
<protein>
    <submittedName>
        <fullName evidence="1">Rare lipoprotein A</fullName>
    </submittedName>
</protein>
<dbReference type="AlphaFoldDB" id="A0A1H0SJ73"/>
<dbReference type="Gene3D" id="2.40.40.10">
    <property type="entry name" value="RlpA-like domain"/>
    <property type="match status" value="1"/>
</dbReference>
<dbReference type="InterPro" id="IPR024987">
    <property type="entry name" value="DUF3889"/>
</dbReference>
<accession>A0A1H0SJ73</accession>
<dbReference type="STRING" id="240303.SAMN05421677_11854"/>
<keyword evidence="2" id="KW-1185">Reference proteome</keyword>
<dbReference type="Proteomes" id="UP000198860">
    <property type="component" value="Unassembled WGS sequence"/>
</dbReference>
<dbReference type="RefSeq" id="WP_089653970.1">
    <property type="nucleotide sequence ID" value="NZ_FNIZ01000018.1"/>
</dbReference>
<reference evidence="2" key="1">
    <citation type="submission" date="2016-10" db="EMBL/GenBank/DDBJ databases">
        <authorList>
            <person name="Varghese N."/>
            <person name="Submissions S."/>
        </authorList>
    </citation>
    <scope>NUCLEOTIDE SEQUENCE [LARGE SCALE GENOMIC DNA]</scope>
    <source>
        <strain evidence="2">CGMCC 1.3703</strain>
    </source>
</reference>
<organism evidence="1 2">
    <name type="scientific">Halobacillus aidingensis</name>
    <dbReference type="NCBI Taxonomy" id="240303"/>
    <lineage>
        <taxon>Bacteria</taxon>
        <taxon>Bacillati</taxon>
        <taxon>Bacillota</taxon>
        <taxon>Bacilli</taxon>
        <taxon>Bacillales</taxon>
        <taxon>Bacillaceae</taxon>
        <taxon>Halobacillus</taxon>
    </lineage>
</organism>
<gene>
    <name evidence="1" type="ORF">SAMN05421677_11854</name>
</gene>
<sequence>MYSNFNHVPYGYGYPYGANPYHPYSRYAYPQAYGTYPNYYGYGVRQPVRGQATWTEGGEVTKCRIPWSNNRYMTAAVGQNSPYQCGQTIKVKNLANQRVVLVTVVDQVPNFPENKINLHRKAFETLGASVDLGVINVEITPNPQLEEEKWGKYLLEIAQSAYPNYNATDYSKVSQTQQNGNIKEVYKFVMESPQETMSIEGAVIYNPTTDRIISINFKEVS</sequence>
<proteinExistence type="predicted"/>
<evidence type="ECO:0000313" key="2">
    <source>
        <dbReference type="Proteomes" id="UP000198860"/>
    </source>
</evidence>
<dbReference type="Gene3D" id="3.10.450.390">
    <property type="entry name" value="Protein of unknown function DUF3889"/>
    <property type="match status" value="1"/>
</dbReference>
<dbReference type="Pfam" id="PF13028">
    <property type="entry name" value="DUF3889"/>
    <property type="match status" value="1"/>
</dbReference>
<dbReference type="OrthoDB" id="2716326at2"/>
<evidence type="ECO:0000313" key="1">
    <source>
        <dbReference type="EMBL" id="SDP41715.1"/>
    </source>
</evidence>
<dbReference type="InterPro" id="IPR036908">
    <property type="entry name" value="RlpA-like_sf"/>
</dbReference>
<name>A0A1H0SJ73_HALAD</name>
<keyword evidence="1" id="KW-0449">Lipoprotein</keyword>